<proteinExistence type="predicted"/>
<dbReference type="PANTHER" id="PTHR42470">
    <property type="entry name" value="VAST DOMAIN-CONTAINING PROTEIN"/>
    <property type="match status" value="1"/>
</dbReference>
<keyword evidence="4" id="KW-1185">Reference proteome</keyword>
<organism evidence="3 4">
    <name type="scientific">Ophiocordyceps polyrhachis-furcata BCC 54312</name>
    <dbReference type="NCBI Taxonomy" id="1330021"/>
    <lineage>
        <taxon>Eukaryota</taxon>
        <taxon>Fungi</taxon>
        <taxon>Dikarya</taxon>
        <taxon>Ascomycota</taxon>
        <taxon>Pezizomycotina</taxon>
        <taxon>Sordariomycetes</taxon>
        <taxon>Hypocreomycetidae</taxon>
        <taxon>Hypocreales</taxon>
        <taxon>Ophiocordycipitaceae</taxon>
        <taxon>Ophiocordyceps</taxon>
    </lineage>
</organism>
<dbReference type="InterPro" id="IPR057684">
    <property type="entry name" value="DUF7924"/>
</dbReference>
<sequence length="452" mass="51688">MDPPRGNKTRPSSTPPTAPHPRELDYHRRAPTRQAHPPDSSRHMSNRAPPFPQNPRPRFTKRALESLPQPSVHQSLRSLGSFVSHWLESIGSDPKKRKRSRSESCIHPLLPASRVPCRPKSLPDMNCRRDADGFAIPPPPSSRRNQSMASLDYPIDLTQTMSSNRQSRALVQTPKYRDQNLELNGVFFLRKFEPFPEHVQTLVEYIGRARQSPRLSQEELDRDLQLLELQMGVLEADVEVYFRETFHPLTRDQTIVCTNRLPMLMHTIPTMRPLPKISKPVPDMLYGYHNSYSFSPQQRLYRASNSEVDGTANSAGLVFPFLVIEFKADGPSGAGSLWQATNQCLGAASSCVNIIQGLNVRLEGCCRNNIKRINTSVFSIAMSGTEARLYVSWKHDKTSFYTRVVRSFLIHDADHYWQFRNHVHNIIDWGRSTRLDEIRRSLDVLLEAENMD</sequence>
<evidence type="ECO:0000313" key="4">
    <source>
        <dbReference type="Proteomes" id="UP000253664"/>
    </source>
</evidence>
<reference evidence="3 4" key="1">
    <citation type="journal article" date="2015" name="BMC Genomics">
        <title>Insights from the genome of Ophiocordyceps polyrhachis-furcata to pathogenicity and host specificity in insect fungi.</title>
        <authorList>
            <person name="Wichadakul D."/>
            <person name="Kobmoo N."/>
            <person name="Ingsriswang S."/>
            <person name="Tangphatsornruang S."/>
            <person name="Chantasingh D."/>
            <person name="Luangsa-ard J.J."/>
            <person name="Eurwilaichitr L."/>
        </authorList>
    </citation>
    <scope>NUCLEOTIDE SEQUENCE [LARGE SCALE GENOMIC DNA]</scope>
    <source>
        <strain evidence="3 4">BCC 54312</strain>
    </source>
</reference>
<dbReference type="EMBL" id="LKCN02000001">
    <property type="protein sequence ID" value="RCI16861.1"/>
    <property type="molecule type" value="Genomic_DNA"/>
</dbReference>
<feature type="region of interest" description="Disordered" evidence="1">
    <location>
        <begin position="128"/>
        <end position="147"/>
    </location>
</feature>
<name>A0A367LR21_9HYPO</name>
<dbReference type="Pfam" id="PF25545">
    <property type="entry name" value="DUF7924"/>
    <property type="match status" value="1"/>
</dbReference>
<comment type="caution">
    <text evidence="3">The sequence shown here is derived from an EMBL/GenBank/DDBJ whole genome shotgun (WGS) entry which is preliminary data.</text>
</comment>
<dbReference type="STRING" id="1330021.A0A367LR21"/>
<evidence type="ECO:0000313" key="3">
    <source>
        <dbReference type="EMBL" id="RCI16861.1"/>
    </source>
</evidence>
<feature type="domain" description="DUF7924" evidence="2">
    <location>
        <begin position="272"/>
        <end position="440"/>
    </location>
</feature>
<evidence type="ECO:0000256" key="1">
    <source>
        <dbReference type="SAM" id="MobiDB-lite"/>
    </source>
</evidence>
<protein>
    <recommendedName>
        <fullName evidence="2">DUF7924 domain-containing protein</fullName>
    </recommendedName>
</protein>
<evidence type="ECO:0000259" key="2">
    <source>
        <dbReference type="Pfam" id="PF25545"/>
    </source>
</evidence>
<dbReference type="Proteomes" id="UP000253664">
    <property type="component" value="Unassembled WGS sequence"/>
</dbReference>
<gene>
    <name evidence="3" type="ORF">L249_1772</name>
</gene>
<accession>A0A367LR21</accession>
<dbReference type="PANTHER" id="PTHR42470:SF1">
    <property type="entry name" value="VAST DOMAIN-CONTAINING PROTEIN"/>
    <property type="match status" value="1"/>
</dbReference>
<dbReference type="OrthoDB" id="4923576at2759"/>
<dbReference type="AlphaFoldDB" id="A0A367LR21"/>
<feature type="region of interest" description="Disordered" evidence="1">
    <location>
        <begin position="1"/>
        <end position="58"/>
    </location>
</feature>